<dbReference type="PROSITE" id="PS00221">
    <property type="entry name" value="MIP"/>
    <property type="match status" value="1"/>
</dbReference>
<proteinExistence type="inferred from homology"/>
<keyword evidence="4 7" id="KW-0812">Transmembrane</keyword>
<evidence type="ECO:0000256" key="6">
    <source>
        <dbReference type="ARBA" id="ARBA00023136"/>
    </source>
</evidence>
<dbReference type="PANTHER" id="PTHR43829">
    <property type="entry name" value="AQUAPORIN OR AQUAGLYCEROPORIN RELATED"/>
    <property type="match status" value="1"/>
</dbReference>
<feature type="transmembrane region" description="Helical" evidence="8">
    <location>
        <begin position="84"/>
        <end position="105"/>
    </location>
</feature>
<dbReference type="Proteomes" id="UP001597451">
    <property type="component" value="Unassembled WGS sequence"/>
</dbReference>
<feature type="transmembrane region" description="Helical" evidence="8">
    <location>
        <begin position="6"/>
        <end position="27"/>
    </location>
</feature>
<dbReference type="Gene3D" id="1.20.1080.10">
    <property type="entry name" value="Glycerol uptake facilitator protein"/>
    <property type="match status" value="1"/>
</dbReference>
<comment type="subcellular location">
    <subcellularLocation>
        <location evidence="1">Membrane</location>
        <topology evidence="1">Multi-pass membrane protein</topology>
    </subcellularLocation>
</comment>
<evidence type="ECO:0000256" key="5">
    <source>
        <dbReference type="ARBA" id="ARBA00022989"/>
    </source>
</evidence>
<evidence type="ECO:0000313" key="10">
    <source>
        <dbReference type="Proteomes" id="UP001597451"/>
    </source>
</evidence>
<comment type="caution">
    <text evidence="9">The sequence shown here is derived from an EMBL/GenBank/DDBJ whole genome shotgun (WGS) entry which is preliminary data.</text>
</comment>
<feature type="transmembrane region" description="Helical" evidence="8">
    <location>
        <begin position="240"/>
        <end position="261"/>
    </location>
</feature>
<keyword evidence="3 7" id="KW-0813">Transport</keyword>
<dbReference type="PANTHER" id="PTHR43829:SF9">
    <property type="entry name" value="AQUAPORIN-9"/>
    <property type="match status" value="1"/>
</dbReference>
<keyword evidence="10" id="KW-1185">Reference proteome</keyword>
<dbReference type="EMBL" id="JBHUMX010000041">
    <property type="protein sequence ID" value="MFD2629850.1"/>
    <property type="molecule type" value="Genomic_DNA"/>
</dbReference>
<evidence type="ECO:0000256" key="8">
    <source>
        <dbReference type="SAM" id="Phobius"/>
    </source>
</evidence>
<dbReference type="Pfam" id="PF00230">
    <property type="entry name" value="MIP"/>
    <property type="match status" value="1"/>
</dbReference>
<gene>
    <name evidence="9" type="ORF">ACFSUN_13765</name>
</gene>
<evidence type="ECO:0000256" key="7">
    <source>
        <dbReference type="RuleBase" id="RU000477"/>
    </source>
</evidence>
<protein>
    <submittedName>
        <fullName evidence="9">MIP/aquaporin family protein</fullName>
    </submittedName>
</protein>
<reference evidence="10" key="1">
    <citation type="journal article" date="2019" name="Int. J. Syst. Evol. Microbiol.">
        <title>The Global Catalogue of Microorganisms (GCM) 10K type strain sequencing project: providing services to taxonomists for standard genome sequencing and annotation.</title>
        <authorList>
            <consortium name="The Broad Institute Genomics Platform"/>
            <consortium name="The Broad Institute Genome Sequencing Center for Infectious Disease"/>
            <person name="Wu L."/>
            <person name="Ma J."/>
        </authorList>
    </citation>
    <scope>NUCLEOTIDE SEQUENCE [LARGE SCALE GENOMIC DNA]</scope>
    <source>
        <strain evidence="10">TISTR 1858</strain>
    </source>
</reference>
<evidence type="ECO:0000313" key="9">
    <source>
        <dbReference type="EMBL" id="MFD2629850.1"/>
    </source>
</evidence>
<dbReference type="InterPro" id="IPR023271">
    <property type="entry name" value="Aquaporin-like"/>
</dbReference>
<evidence type="ECO:0000256" key="4">
    <source>
        <dbReference type="ARBA" id="ARBA00022692"/>
    </source>
</evidence>
<comment type="similarity">
    <text evidence="2 7">Belongs to the MIP/aquaporin (TC 1.A.8) family.</text>
</comment>
<evidence type="ECO:0000256" key="2">
    <source>
        <dbReference type="ARBA" id="ARBA00006175"/>
    </source>
</evidence>
<dbReference type="SUPFAM" id="SSF81338">
    <property type="entry name" value="Aquaporin-like"/>
    <property type="match status" value="1"/>
</dbReference>
<feature type="transmembrane region" description="Helical" evidence="8">
    <location>
        <begin position="34"/>
        <end position="55"/>
    </location>
</feature>
<dbReference type="RefSeq" id="WP_379562640.1">
    <property type="nucleotide sequence ID" value="NZ_CP085256.1"/>
</dbReference>
<dbReference type="InterPro" id="IPR050363">
    <property type="entry name" value="MIP/Aquaporin"/>
</dbReference>
<dbReference type="InterPro" id="IPR022357">
    <property type="entry name" value="MIP_CS"/>
</dbReference>
<dbReference type="InterPro" id="IPR000425">
    <property type="entry name" value="MIP"/>
</dbReference>
<name>A0ABW5Q335_9BACI</name>
<dbReference type="PRINTS" id="PR00783">
    <property type="entry name" value="MINTRINSICP"/>
</dbReference>
<feature type="transmembrane region" description="Helical" evidence="8">
    <location>
        <begin position="134"/>
        <end position="151"/>
    </location>
</feature>
<keyword evidence="6 8" id="KW-0472">Membrane</keyword>
<accession>A0ABW5Q335</accession>
<feature type="transmembrane region" description="Helical" evidence="8">
    <location>
        <begin position="163"/>
        <end position="184"/>
    </location>
</feature>
<dbReference type="NCBIfam" id="TIGR00861">
    <property type="entry name" value="MIP"/>
    <property type="match status" value="1"/>
</dbReference>
<sequence>MSEFLAELIGTMILIIFGGGVVGGVVLKKSKAEGAGWVVITIGWGLAVALGVYAVGNFSGAHLNPAVTLGFASIGEFPWADVPLYITAQLIGAMIGAAIVFFNYLPHWKATEDQGAKLGVFATDPAIRSPFSNLISEMVGTFALLMGLLFIGANEFTEGLNPIIVGALIIAIGMSLGGATGYAINPARDLGPRIAHALLPIPGKGGSDWGYSWIPVVGPILGGVYGAVFYNAMFLGNFNALFWIMSALVAVLFIGAANAELKKGRSTANKVEQKIV</sequence>
<feature type="transmembrane region" description="Helical" evidence="8">
    <location>
        <begin position="213"/>
        <end position="234"/>
    </location>
</feature>
<evidence type="ECO:0000256" key="1">
    <source>
        <dbReference type="ARBA" id="ARBA00004141"/>
    </source>
</evidence>
<evidence type="ECO:0000256" key="3">
    <source>
        <dbReference type="ARBA" id="ARBA00022448"/>
    </source>
</evidence>
<organism evidence="9 10">
    <name type="scientific">Oceanobacillus kapialis</name>
    <dbReference type="NCBI Taxonomy" id="481353"/>
    <lineage>
        <taxon>Bacteria</taxon>
        <taxon>Bacillati</taxon>
        <taxon>Bacillota</taxon>
        <taxon>Bacilli</taxon>
        <taxon>Bacillales</taxon>
        <taxon>Bacillaceae</taxon>
        <taxon>Oceanobacillus</taxon>
    </lineage>
</organism>
<keyword evidence="5 8" id="KW-1133">Transmembrane helix</keyword>